<gene>
    <name evidence="7" type="ORF">ACH5RR_022373</name>
</gene>
<dbReference type="GO" id="GO:0016746">
    <property type="term" value="F:acyltransferase activity"/>
    <property type="evidence" value="ECO:0007669"/>
    <property type="project" value="UniProtKB-KW"/>
</dbReference>
<dbReference type="GO" id="GO:0005634">
    <property type="term" value="C:nucleus"/>
    <property type="evidence" value="ECO:0007669"/>
    <property type="project" value="UniProtKB-SubCell"/>
</dbReference>
<evidence type="ECO:0000256" key="1">
    <source>
        <dbReference type="ARBA" id="ARBA00004123"/>
    </source>
</evidence>
<keyword evidence="5" id="KW-0012">Acyltransferase</keyword>
<accession>A0ABD2Z9G6</accession>
<evidence type="ECO:0000256" key="5">
    <source>
        <dbReference type="ARBA" id="ARBA00023315"/>
    </source>
</evidence>
<dbReference type="AlphaFoldDB" id="A0ABD2Z9G6"/>
<dbReference type="Pfam" id="PF05127">
    <property type="entry name" value="NAT10_TcmA_helicase"/>
    <property type="match status" value="1"/>
</dbReference>
<keyword evidence="4" id="KW-0067">ATP-binding</keyword>
<reference evidence="7 8" key="1">
    <citation type="submission" date="2024-11" db="EMBL/GenBank/DDBJ databases">
        <title>A near-complete genome assembly of Cinchona calisaya.</title>
        <authorList>
            <person name="Lian D.C."/>
            <person name="Zhao X.W."/>
            <person name="Wei L."/>
        </authorList>
    </citation>
    <scope>NUCLEOTIDE SEQUENCE [LARGE SCALE GENOMIC DNA]</scope>
    <source>
        <tissue evidence="7">Nenye</tissue>
    </source>
</reference>
<feature type="domain" description="TcmA/NAT10 helicase" evidence="6">
    <location>
        <begin position="82"/>
        <end position="143"/>
    </location>
</feature>
<dbReference type="PANTHER" id="PTHR10925">
    <property type="entry name" value="N-ACETYLTRANSFERASE 10"/>
    <property type="match status" value="1"/>
</dbReference>
<protein>
    <recommendedName>
        <fullName evidence="6">TcmA/NAT10 helicase domain-containing protein</fullName>
    </recommendedName>
</protein>
<keyword evidence="8" id="KW-1185">Reference proteome</keyword>
<dbReference type="Gene3D" id="3.40.50.300">
    <property type="entry name" value="P-loop containing nucleotide triphosphate hydrolases"/>
    <property type="match status" value="1"/>
</dbReference>
<evidence type="ECO:0000313" key="8">
    <source>
        <dbReference type="Proteomes" id="UP001630127"/>
    </source>
</evidence>
<dbReference type="InterPro" id="IPR027417">
    <property type="entry name" value="P-loop_NTPase"/>
</dbReference>
<keyword evidence="3" id="KW-0547">Nucleotide-binding</keyword>
<dbReference type="InterPro" id="IPR007807">
    <property type="entry name" value="TcmA/NAT10_helicase"/>
</dbReference>
<evidence type="ECO:0000313" key="7">
    <source>
        <dbReference type="EMBL" id="KAL3515471.1"/>
    </source>
</evidence>
<comment type="caution">
    <text evidence="7">The sequence shown here is derived from an EMBL/GenBank/DDBJ whole genome shotgun (WGS) entry which is preliminary data.</text>
</comment>
<sequence length="162" mass="17533">MGDKLNILPISSHVKSMNMSSVKEGPSLSGEGEDLLNLKDQLYDVFPVGPLVGVFTTVDQMKAVSTFLDAILDKTLQSTIALTASRGRGKSAALGLAIAGAITVGYSNIFVAAPSPENLSSLFEFVQRGLRALEYEEHLHYDVLRSDNPYSQKAIVQVNIYK</sequence>
<dbReference type="PANTHER" id="PTHR10925:SF5">
    <property type="entry name" value="RNA CYTIDINE ACETYLTRANSFERASE"/>
    <property type="match status" value="1"/>
</dbReference>
<evidence type="ECO:0000256" key="2">
    <source>
        <dbReference type="ARBA" id="ARBA00022679"/>
    </source>
</evidence>
<dbReference type="InterPro" id="IPR032672">
    <property type="entry name" value="TmcA/NAT10/Kre33"/>
</dbReference>
<organism evidence="7 8">
    <name type="scientific">Cinchona calisaya</name>
    <dbReference type="NCBI Taxonomy" id="153742"/>
    <lineage>
        <taxon>Eukaryota</taxon>
        <taxon>Viridiplantae</taxon>
        <taxon>Streptophyta</taxon>
        <taxon>Embryophyta</taxon>
        <taxon>Tracheophyta</taxon>
        <taxon>Spermatophyta</taxon>
        <taxon>Magnoliopsida</taxon>
        <taxon>eudicotyledons</taxon>
        <taxon>Gunneridae</taxon>
        <taxon>Pentapetalae</taxon>
        <taxon>asterids</taxon>
        <taxon>lamiids</taxon>
        <taxon>Gentianales</taxon>
        <taxon>Rubiaceae</taxon>
        <taxon>Cinchonoideae</taxon>
        <taxon>Cinchoneae</taxon>
        <taxon>Cinchona</taxon>
    </lineage>
</organism>
<dbReference type="EMBL" id="JBJUIK010000010">
    <property type="protein sequence ID" value="KAL3515471.1"/>
    <property type="molecule type" value="Genomic_DNA"/>
</dbReference>
<proteinExistence type="predicted"/>
<dbReference type="GO" id="GO:0005524">
    <property type="term" value="F:ATP binding"/>
    <property type="evidence" value="ECO:0007669"/>
    <property type="project" value="UniProtKB-KW"/>
</dbReference>
<name>A0ABD2Z9G6_9GENT</name>
<comment type="subcellular location">
    <subcellularLocation>
        <location evidence="1">Nucleus</location>
    </subcellularLocation>
</comment>
<dbReference type="Proteomes" id="UP001630127">
    <property type="component" value="Unassembled WGS sequence"/>
</dbReference>
<keyword evidence="2" id="KW-0808">Transferase</keyword>
<evidence type="ECO:0000256" key="4">
    <source>
        <dbReference type="ARBA" id="ARBA00022840"/>
    </source>
</evidence>
<evidence type="ECO:0000256" key="3">
    <source>
        <dbReference type="ARBA" id="ARBA00022741"/>
    </source>
</evidence>
<evidence type="ECO:0000259" key="6">
    <source>
        <dbReference type="Pfam" id="PF05127"/>
    </source>
</evidence>